<keyword evidence="2" id="KW-1185">Reference proteome</keyword>
<evidence type="ECO:0000313" key="2">
    <source>
        <dbReference type="Proteomes" id="UP001499978"/>
    </source>
</evidence>
<dbReference type="RefSeq" id="WP_344174485.1">
    <property type="nucleotide sequence ID" value="NZ_BAAARY010000034.1"/>
</dbReference>
<sequence>MPATLAMDTNDTSPSSAGLGYVLAQLAAAARTGDTHPDPATRARGRDRAQRWSTVLRGMLSGSLQPGSRKPVTGLPSWVTLEVVRGGFATGRAVAEGPLTAAELTFAQEAGIPASRSELFAYWLTEPGQLRLRNLLDSGCYRIDVPEAAAVLVLAWLIRSGDVAAASRFVEQLAPLADRLRFTPTPAATPAPDPQIMWRATAGQTAAALRAKKPRAQVEAMREAVTVWAPFSDQVLGLWCETVRDGRVAAHYPDGWTARASSAIDRYRVLAAAHTTCAKHRHRKSNLSVMLRALDTVVGGQDLESRTSGLLQCAVDGAIAKRGAPASPVLERYRRDQAATVTPGHHRLAQLVAGRLDAADPEVGIVDVDAVTTPVNASEAASTSLPPGEPIPDSVVRTARRAMARPIELLLGAGVVPSAEVLAQLTPNITAEVVGRGYSDRQLGALMTAHHRAFMARRSLLLVDLQHQVRPAELPWVQAVAARRRVQSEDGRVALRRLAKLTLDAFPATLVPNPMVSQWMTLSRQSGDDLPWVEELAADIFAGRFSAKYLRAAQVAASVLTDSLYARYFDIDYSAIAAADPARPERRGVGSSSWFDQLCYDRAGNPTDRWDVAANGMVIEQAQILTTHNLATLVQLGVTPTSGWKDLAQRTFAQLLGLVSRIPGNPRQLPLIKDVAYAWRQMVFYLSLVESAPQEVEAMAGFLARSNPAVRERLAPAMTALTRVAAGGRFADDATSDSGRRLTGWTTERHWLIDSSS</sequence>
<protein>
    <submittedName>
        <fullName evidence="1">Uncharacterized protein</fullName>
    </submittedName>
</protein>
<reference evidence="2" key="1">
    <citation type="journal article" date="2019" name="Int. J. Syst. Evol. Microbiol.">
        <title>The Global Catalogue of Microorganisms (GCM) 10K type strain sequencing project: providing services to taxonomists for standard genome sequencing and annotation.</title>
        <authorList>
            <consortium name="The Broad Institute Genomics Platform"/>
            <consortium name="The Broad Institute Genome Sequencing Center for Infectious Disease"/>
            <person name="Wu L."/>
            <person name="Ma J."/>
        </authorList>
    </citation>
    <scope>NUCLEOTIDE SEQUENCE [LARGE SCALE GENOMIC DNA]</scope>
    <source>
        <strain evidence="2">JCM 3367</strain>
    </source>
</reference>
<proteinExistence type="predicted"/>
<comment type="caution">
    <text evidence="1">The sequence shown here is derived from an EMBL/GenBank/DDBJ whole genome shotgun (WGS) entry which is preliminary data.</text>
</comment>
<dbReference type="EMBL" id="BAAARY010000034">
    <property type="protein sequence ID" value="GAA2532492.1"/>
    <property type="molecule type" value="Genomic_DNA"/>
</dbReference>
<organism evidence="1 2">
    <name type="scientific">Pilimelia columellifera subsp. columellifera</name>
    <dbReference type="NCBI Taxonomy" id="706583"/>
    <lineage>
        <taxon>Bacteria</taxon>
        <taxon>Bacillati</taxon>
        <taxon>Actinomycetota</taxon>
        <taxon>Actinomycetes</taxon>
        <taxon>Micromonosporales</taxon>
        <taxon>Micromonosporaceae</taxon>
        <taxon>Pilimelia</taxon>
    </lineage>
</organism>
<dbReference type="Proteomes" id="UP001499978">
    <property type="component" value="Unassembled WGS sequence"/>
</dbReference>
<gene>
    <name evidence="1" type="ORF">GCM10010201_34950</name>
</gene>
<accession>A0ABP6B1J2</accession>
<evidence type="ECO:0000313" key="1">
    <source>
        <dbReference type="EMBL" id="GAA2532492.1"/>
    </source>
</evidence>
<name>A0ABP6B1J2_9ACTN</name>